<comment type="function">
    <text evidence="10">Involved in 1,2-propanediol (1,2-PD) degradation by catalyzing the conversion of propanoyl-CoA to propanoyl-phosphate.</text>
</comment>
<dbReference type="PANTHER" id="PTHR39453">
    <property type="entry name" value="PHOSPHATE PROPANOYLTRANSFERASE"/>
    <property type="match status" value="1"/>
</dbReference>
<dbReference type="PIRSF" id="PIRSF010130">
    <property type="entry name" value="PduL"/>
    <property type="match status" value="1"/>
</dbReference>
<dbReference type="Proteomes" id="UP000886814">
    <property type="component" value="Unassembled WGS sequence"/>
</dbReference>
<evidence type="ECO:0000256" key="9">
    <source>
        <dbReference type="ARBA" id="ARBA00047589"/>
    </source>
</evidence>
<evidence type="ECO:0000256" key="10">
    <source>
        <dbReference type="PIRNR" id="PIRNR010130"/>
    </source>
</evidence>
<comment type="cofactor">
    <cofactor evidence="1">
        <name>Zn(2+)</name>
        <dbReference type="ChEBI" id="CHEBI:29105"/>
    </cofactor>
</comment>
<keyword evidence="8 10" id="KW-0012">Acyltransferase</keyword>
<comment type="caution">
    <text evidence="11">The sequence shown here is derived from an EMBL/GenBank/DDBJ whole genome shotgun (WGS) entry which is preliminary data.</text>
</comment>
<dbReference type="GO" id="GO:0046872">
    <property type="term" value="F:metal ion binding"/>
    <property type="evidence" value="ECO:0007669"/>
    <property type="project" value="UniProtKB-KW"/>
</dbReference>
<dbReference type="AlphaFoldDB" id="A0A9D1PBD1"/>
<evidence type="ECO:0000256" key="7">
    <source>
        <dbReference type="ARBA" id="ARBA00022833"/>
    </source>
</evidence>
<evidence type="ECO:0000313" key="12">
    <source>
        <dbReference type="Proteomes" id="UP000886814"/>
    </source>
</evidence>
<dbReference type="InterPro" id="IPR008300">
    <property type="entry name" value="PTAC"/>
</dbReference>
<protein>
    <recommendedName>
        <fullName evidence="4 10">Phosphate propanoyltransferase</fullName>
        <ecNumber evidence="3 10">2.3.1.222</ecNumber>
    </recommendedName>
</protein>
<sequence>MKVLVETSARHVHLSQEHLEILFGKGHELTVKKMLSQPGQFACEEKVEVVGTKGSQKMSVLGPVRKDTQVEVSLTDARSLGVTAPIRESGDIAGSGACKLIGPAGEVELKEGVIAAKRHVHMTPEDAQAAGVEDKQIVSLAIESPNGRSLTFGDVVVRVSASYATAAHIDTDESNALAPGKECYGEMIVK</sequence>
<organism evidence="11 12">
    <name type="scientific">Candidatus Blautia stercorigallinarum</name>
    <dbReference type="NCBI Taxonomy" id="2838501"/>
    <lineage>
        <taxon>Bacteria</taxon>
        <taxon>Bacillati</taxon>
        <taxon>Bacillota</taxon>
        <taxon>Clostridia</taxon>
        <taxon>Lachnospirales</taxon>
        <taxon>Lachnospiraceae</taxon>
        <taxon>Blautia</taxon>
    </lineage>
</organism>
<accession>A0A9D1PBD1</accession>
<evidence type="ECO:0000256" key="5">
    <source>
        <dbReference type="ARBA" id="ARBA00022679"/>
    </source>
</evidence>
<evidence type="ECO:0000256" key="2">
    <source>
        <dbReference type="ARBA" id="ARBA00007342"/>
    </source>
</evidence>
<reference evidence="11" key="2">
    <citation type="submission" date="2021-04" db="EMBL/GenBank/DDBJ databases">
        <authorList>
            <person name="Gilroy R."/>
        </authorList>
    </citation>
    <scope>NUCLEOTIDE SEQUENCE</scope>
    <source>
        <strain evidence="11">CHK195-9823</strain>
    </source>
</reference>
<comment type="catalytic activity">
    <reaction evidence="9 10">
        <text>propanoyl-CoA + phosphate = propanoyl phosphate + CoA</text>
        <dbReference type="Rhea" id="RHEA:28046"/>
        <dbReference type="ChEBI" id="CHEBI:43474"/>
        <dbReference type="ChEBI" id="CHEBI:57287"/>
        <dbReference type="ChEBI" id="CHEBI:57392"/>
        <dbReference type="ChEBI" id="CHEBI:58933"/>
        <dbReference type="EC" id="2.3.1.222"/>
    </reaction>
</comment>
<dbReference type="GO" id="GO:0016747">
    <property type="term" value="F:acyltransferase activity, transferring groups other than amino-acyl groups"/>
    <property type="evidence" value="ECO:0007669"/>
    <property type="project" value="InterPro"/>
</dbReference>
<evidence type="ECO:0000313" key="11">
    <source>
        <dbReference type="EMBL" id="HIV38013.1"/>
    </source>
</evidence>
<evidence type="ECO:0000256" key="1">
    <source>
        <dbReference type="ARBA" id="ARBA00001947"/>
    </source>
</evidence>
<proteinExistence type="inferred from homology"/>
<reference evidence="11" key="1">
    <citation type="journal article" date="2021" name="PeerJ">
        <title>Extensive microbial diversity within the chicken gut microbiome revealed by metagenomics and culture.</title>
        <authorList>
            <person name="Gilroy R."/>
            <person name="Ravi A."/>
            <person name="Getino M."/>
            <person name="Pursley I."/>
            <person name="Horton D.L."/>
            <person name="Alikhan N.F."/>
            <person name="Baker D."/>
            <person name="Gharbi K."/>
            <person name="Hall N."/>
            <person name="Watson M."/>
            <person name="Adriaenssens E.M."/>
            <person name="Foster-Nyarko E."/>
            <person name="Jarju S."/>
            <person name="Secka A."/>
            <person name="Antonio M."/>
            <person name="Oren A."/>
            <person name="Chaudhuri R.R."/>
            <person name="La Ragione R."/>
            <person name="Hildebrand F."/>
            <person name="Pallen M.J."/>
        </authorList>
    </citation>
    <scope>NUCLEOTIDE SEQUENCE</scope>
    <source>
        <strain evidence="11">CHK195-9823</strain>
    </source>
</reference>
<keyword evidence="5 10" id="KW-0808">Transferase</keyword>
<evidence type="ECO:0000256" key="6">
    <source>
        <dbReference type="ARBA" id="ARBA00022723"/>
    </source>
</evidence>
<keyword evidence="7" id="KW-0862">Zinc</keyword>
<evidence type="ECO:0000256" key="4">
    <source>
        <dbReference type="ARBA" id="ARBA00020837"/>
    </source>
</evidence>
<gene>
    <name evidence="11" type="primary">pduL</name>
    <name evidence="11" type="ORF">H9747_03305</name>
</gene>
<name>A0A9D1PBD1_9FIRM</name>
<evidence type="ECO:0000256" key="8">
    <source>
        <dbReference type="ARBA" id="ARBA00023315"/>
    </source>
</evidence>
<dbReference type="EC" id="2.3.1.222" evidence="3 10"/>
<keyword evidence="6" id="KW-0479">Metal-binding</keyword>
<dbReference type="PANTHER" id="PTHR39453:SF1">
    <property type="entry name" value="PHOSPHATE PROPANOYLTRANSFERASE"/>
    <property type="match status" value="1"/>
</dbReference>
<comment type="pathway">
    <text evidence="10">Polyol metabolism; 1,2-propanediol degradation.</text>
</comment>
<dbReference type="Pfam" id="PF06130">
    <property type="entry name" value="PTAC"/>
    <property type="match status" value="1"/>
</dbReference>
<evidence type="ECO:0000256" key="3">
    <source>
        <dbReference type="ARBA" id="ARBA00012206"/>
    </source>
</evidence>
<comment type="similarity">
    <text evidence="2 10">Belongs to the PduL family.</text>
</comment>
<dbReference type="EMBL" id="DXIQ01000019">
    <property type="protein sequence ID" value="HIV38013.1"/>
    <property type="molecule type" value="Genomic_DNA"/>
</dbReference>
<dbReference type="NCBIfam" id="NF011652">
    <property type="entry name" value="PRK15070.1"/>
    <property type="match status" value="1"/>
</dbReference>